<organism evidence="1">
    <name type="scientific">Fervidicoccus fontis</name>
    <dbReference type="NCBI Taxonomy" id="683846"/>
    <lineage>
        <taxon>Archaea</taxon>
        <taxon>Thermoproteota</taxon>
        <taxon>Thermoprotei</taxon>
        <taxon>Fervidicoccales</taxon>
        <taxon>Fervidicoccaceae</taxon>
        <taxon>Fervidicoccus</taxon>
    </lineage>
</organism>
<evidence type="ECO:0000313" key="1">
    <source>
        <dbReference type="EMBL" id="HHQ80172.1"/>
    </source>
</evidence>
<reference evidence="1" key="1">
    <citation type="journal article" date="2020" name="mSystems">
        <title>Genome- and Community-Level Interaction Insights into Carbon Utilization and Element Cycling Functions of Hydrothermarchaeota in Hydrothermal Sediment.</title>
        <authorList>
            <person name="Zhou Z."/>
            <person name="Liu Y."/>
            <person name="Xu W."/>
            <person name="Pan J."/>
            <person name="Luo Z.H."/>
            <person name="Li M."/>
        </authorList>
    </citation>
    <scope>NUCLEOTIDE SEQUENCE [LARGE SCALE GENOMIC DNA]</scope>
    <source>
        <strain evidence="1">SpSt-1116</strain>
    </source>
</reference>
<dbReference type="EMBL" id="DRZC01000026">
    <property type="protein sequence ID" value="HHQ80172.1"/>
    <property type="molecule type" value="Genomic_DNA"/>
</dbReference>
<dbReference type="AlphaFoldDB" id="A0A7J3ZJW7"/>
<name>A0A7J3ZJW7_9CREN</name>
<sequence length="76" mass="9213">MQKWVQKMVRSARQYYKLCPYFDKKTLQCFLKLGGKCDRDGRFDTCHVFVEFLQSKYVEYKSKKRVLPMDFLDVTV</sequence>
<comment type="caution">
    <text evidence="1">The sequence shown here is derived from an EMBL/GenBank/DDBJ whole genome shotgun (WGS) entry which is preliminary data.</text>
</comment>
<gene>
    <name evidence="1" type="ORF">ENM78_01730</name>
</gene>
<protein>
    <submittedName>
        <fullName evidence="1">Uncharacterized protein</fullName>
    </submittedName>
</protein>
<proteinExistence type="predicted"/>
<accession>A0A7J3ZJW7</accession>